<feature type="chain" id="PRO_5032583882" description="Secreted protein" evidence="1">
    <location>
        <begin position="18"/>
        <end position="99"/>
    </location>
</feature>
<dbReference type="EMBL" id="JAAIUW010000003">
    <property type="protein sequence ID" value="KAF7838589.1"/>
    <property type="molecule type" value="Genomic_DNA"/>
</dbReference>
<evidence type="ECO:0000256" key="1">
    <source>
        <dbReference type="SAM" id="SignalP"/>
    </source>
</evidence>
<keyword evidence="1" id="KW-0732">Signal</keyword>
<keyword evidence="3" id="KW-1185">Reference proteome</keyword>
<gene>
    <name evidence="2" type="ORF">G2W53_007071</name>
</gene>
<proteinExistence type="predicted"/>
<dbReference type="Proteomes" id="UP000634136">
    <property type="component" value="Unassembled WGS sequence"/>
</dbReference>
<protein>
    <recommendedName>
        <fullName evidence="4">Secreted protein</fullName>
    </recommendedName>
</protein>
<accession>A0A835CDU2</accession>
<evidence type="ECO:0000313" key="2">
    <source>
        <dbReference type="EMBL" id="KAF7838589.1"/>
    </source>
</evidence>
<evidence type="ECO:0000313" key="3">
    <source>
        <dbReference type="Proteomes" id="UP000634136"/>
    </source>
</evidence>
<name>A0A835CDU2_9FABA</name>
<sequence length="99" mass="10797">MFSSAFGSLLLPQPVLSFSLPQPCLSSSVSLFPNRLSLPLFLTSSTAPFFPAQPRASSSTMYLHCRPPPYRTPATVVDFSESFLASPIAGVQRTWAKRC</sequence>
<comment type="caution">
    <text evidence="2">The sequence shown here is derived from an EMBL/GenBank/DDBJ whole genome shotgun (WGS) entry which is preliminary data.</text>
</comment>
<dbReference type="AlphaFoldDB" id="A0A835CDU2"/>
<reference evidence="2" key="1">
    <citation type="submission" date="2020-09" db="EMBL/GenBank/DDBJ databases">
        <title>Genome-Enabled Discovery of Anthraquinone Biosynthesis in Senna tora.</title>
        <authorList>
            <person name="Kang S.-H."/>
            <person name="Pandey R.P."/>
            <person name="Lee C.-M."/>
            <person name="Sim J.-S."/>
            <person name="Jeong J.-T."/>
            <person name="Choi B.-S."/>
            <person name="Jung M."/>
            <person name="Ginzburg D."/>
            <person name="Zhao K."/>
            <person name="Won S.Y."/>
            <person name="Oh T.-J."/>
            <person name="Yu Y."/>
            <person name="Kim N.-H."/>
            <person name="Lee O.R."/>
            <person name="Lee T.-H."/>
            <person name="Bashyal P."/>
            <person name="Kim T.-S."/>
            <person name="Lee W.-H."/>
            <person name="Kawkins C."/>
            <person name="Kim C.-K."/>
            <person name="Kim J.S."/>
            <person name="Ahn B.O."/>
            <person name="Rhee S.Y."/>
            <person name="Sohng J.K."/>
        </authorList>
    </citation>
    <scope>NUCLEOTIDE SEQUENCE</scope>
    <source>
        <tissue evidence="2">Leaf</tissue>
    </source>
</reference>
<feature type="signal peptide" evidence="1">
    <location>
        <begin position="1"/>
        <end position="17"/>
    </location>
</feature>
<organism evidence="2 3">
    <name type="scientific">Senna tora</name>
    <dbReference type="NCBI Taxonomy" id="362788"/>
    <lineage>
        <taxon>Eukaryota</taxon>
        <taxon>Viridiplantae</taxon>
        <taxon>Streptophyta</taxon>
        <taxon>Embryophyta</taxon>
        <taxon>Tracheophyta</taxon>
        <taxon>Spermatophyta</taxon>
        <taxon>Magnoliopsida</taxon>
        <taxon>eudicotyledons</taxon>
        <taxon>Gunneridae</taxon>
        <taxon>Pentapetalae</taxon>
        <taxon>rosids</taxon>
        <taxon>fabids</taxon>
        <taxon>Fabales</taxon>
        <taxon>Fabaceae</taxon>
        <taxon>Caesalpinioideae</taxon>
        <taxon>Cassia clade</taxon>
        <taxon>Senna</taxon>
    </lineage>
</organism>
<evidence type="ECO:0008006" key="4">
    <source>
        <dbReference type="Google" id="ProtNLM"/>
    </source>
</evidence>